<keyword evidence="3" id="KW-0547">Nucleotide-binding</keyword>
<evidence type="ECO:0000313" key="10">
    <source>
        <dbReference type="Proteomes" id="UP000683925"/>
    </source>
</evidence>
<name>A0A8S1Y4A7_PAROT</name>
<evidence type="ECO:0000313" key="9">
    <source>
        <dbReference type="EMBL" id="CAD8208988.1"/>
    </source>
</evidence>
<dbReference type="InterPro" id="IPR000719">
    <property type="entry name" value="Prot_kinase_dom"/>
</dbReference>
<dbReference type="EMBL" id="CAJJDP010000147">
    <property type="protein sequence ID" value="CAD8208988.1"/>
    <property type="molecule type" value="Genomic_DNA"/>
</dbReference>
<dbReference type="InterPro" id="IPR000961">
    <property type="entry name" value="AGC-kinase_C"/>
</dbReference>
<dbReference type="Pfam" id="PF00069">
    <property type="entry name" value="Pkinase"/>
    <property type="match status" value="1"/>
</dbReference>
<gene>
    <name evidence="8" type="ORF">POCTA_138.1.T1450171</name>
    <name evidence="9" type="ORF">POCTA_138.1.T1450173</name>
</gene>
<feature type="domain" description="AGC-kinase C-terminal" evidence="7">
    <location>
        <begin position="97"/>
        <end position="163"/>
    </location>
</feature>
<keyword evidence="4" id="KW-0418">Kinase</keyword>
<evidence type="ECO:0000259" key="7">
    <source>
        <dbReference type="PROSITE" id="PS51285"/>
    </source>
</evidence>
<dbReference type="OrthoDB" id="291205at2759"/>
<evidence type="ECO:0000313" key="8">
    <source>
        <dbReference type="EMBL" id="CAD8208986.1"/>
    </source>
</evidence>
<keyword evidence="5" id="KW-0067">ATP-binding</keyword>
<evidence type="ECO:0000256" key="1">
    <source>
        <dbReference type="ARBA" id="ARBA00022527"/>
    </source>
</evidence>
<dbReference type="PROSITE" id="PS50011">
    <property type="entry name" value="PROTEIN_KINASE_DOM"/>
    <property type="match status" value="1"/>
</dbReference>
<comment type="caution">
    <text evidence="8">The sequence shown here is derived from an EMBL/GenBank/DDBJ whole genome shotgun (WGS) entry which is preliminary data.</text>
</comment>
<evidence type="ECO:0000256" key="3">
    <source>
        <dbReference type="ARBA" id="ARBA00022741"/>
    </source>
</evidence>
<proteinExistence type="predicted"/>
<dbReference type="PANTHER" id="PTHR24353">
    <property type="entry name" value="CYCLIC NUCLEOTIDE-DEPENDENT PROTEIN KINASE"/>
    <property type="match status" value="1"/>
</dbReference>
<dbReference type="GO" id="GO:0005524">
    <property type="term" value="F:ATP binding"/>
    <property type="evidence" value="ECO:0007669"/>
    <property type="project" value="UniProtKB-KW"/>
</dbReference>
<evidence type="ECO:0000256" key="5">
    <source>
        <dbReference type="ARBA" id="ARBA00022840"/>
    </source>
</evidence>
<reference evidence="8" key="1">
    <citation type="submission" date="2021-01" db="EMBL/GenBank/DDBJ databases">
        <authorList>
            <consortium name="Genoscope - CEA"/>
            <person name="William W."/>
        </authorList>
    </citation>
    <scope>NUCLEOTIDE SEQUENCE</scope>
</reference>
<dbReference type="EMBL" id="CAJJDP010000147">
    <property type="protein sequence ID" value="CAD8208986.1"/>
    <property type="molecule type" value="Genomic_DNA"/>
</dbReference>
<dbReference type="Proteomes" id="UP000683925">
    <property type="component" value="Unassembled WGS sequence"/>
</dbReference>
<keyword evidence="1" id="KW-0723">Serine/threonine-protein kinase</keyword>
<dbReference type="AlphaFoldDB" id="A0A8S1Y4A7"/>
<sequence length="163" mass="19698">MAPEIILKQNYNYCVDYYAIGVICYEMITGKRPYLGKTKKEIRDEMLGKQAQLNVKEYLQYSFNLIEFTNKLLVRKQQNRLGYQNGIKELKNHKLFHSFQWEKLINKTMIAPYQPKQEDRNRPYQQTNDSQQTIFNEQLKQLKFKEIQMLFDGYTYQTEDKII</sequence>
<evidence type="ECO:0000259" key="6">
    <source>
        <dbReference type="PROSITE" id="PS50011"/>
    </source>
</evidence>
<evidence type="ECO:0000256" key="2">
    <source>
        <dbReference type="ARBA" id="ARBA00022679"/>
    </source>
</evidence>
<evidence type="ECO:0000256" key="4">
    <source>
        <dbReference type="ARBA" id="ARBA00022777"/>
    </source>
</evidence>
<evidence type="ECO:0008006" key="11">
    <source>
        <dbReference type="Google" id="ProtNLM"/>
    </source>
</evidence>
<organism evidence="8 10">
    <name type="scientific">Paramecium octaurelia</name>
    <dbReference type="NCBI Taxonomy" id="43137"/>
    <lineage>
        <taxon>Eukaryota</taxon>
        <taxon>Sar</taxon>
        <taxon>Alveolata</taxon>
        <taxon>Ciliophora</taxon>
        <taxon>Intramacronucleata</taxon>
        <taxon>Oligohymenophorea</taxon>
        <taxon>Peniculida</taxon>
        <taxon>Parameciidae</taxon>
        <taxon>Paramecium</taxon>
    </lineage>
</organism>
<protein>
    <recommendedName>
        <fullName evidence="11">Protein kinase-like domain</fullName>
    </recommendedName>
</protein>
<feature type="domain" description="Protein kinase" evidence="6">
    <location>
        <begin position="1"/>
        <end position="96"/>
    </location>
</feature>
<keyword evidence="10" id="KW-1185">Reference proteome</keyword>
<accession>A0A8S1Y4A7</accession>
<dbReference type="GO" id="GO:0004674">
    <property type="term" value="F:protein serine/threonine kinase activity"/>
    <property type="evidence" value="ECO:0007669"/>
    <property type="project" value="UniProtKB-KW"/>
</dbReference>
<dbReference type="PROSITE" id="PS51285">
    <property type="entry name" value="AGC_KINASE_CTER"/>
    <property type="match status" value="1"/>
</dbReference>
<keyword evidence="2" id="KW-0808">Transferase</keyword>